<sequence length="175" mass="20332">MSMLHLSTFVALVDRTSCQRLDFLMTWTLHHSQTGLLCSILRFPVYGNVVTQEILTSFWRTLDNISLILSFLLGILSCRLSRRPVYLYKKRFSILPDLPHVILTRLTNCCIIGSHHSSFSLCKDAFSAFYNRMTERYHTFDASTLTNSAWHCQKRPWSSKSCDKRSMHTLVHVKL</sequence>
<dbReference type="Proteomes" id="UP000724874">
    <property type="component" value="Unassembled WGS sequence"/>
</dbReference>
<accession>A0A9P5TK29</accession>
<name>A0A9P5TK29_GYMJU</name>
<dbReference type="EMBL" id="JADNYJ010000074">
    <property type="protein sequence ID" value="KAF8890794.1"/>
    <property type="molecule type" value="Genomic_DNA"/>
</dbReference>
<keyword evidence="2" id="KW-1185">Reference proteome</keyword>
<proteinExistence type="predicted"/>
<protein>
    <submittedName>
        <fullName evidence="1">Uncharacterized protein</fullName>
    </submittedName>
</protein>
<reference evidence="1" key="1">
    <citation type="submission" date="2020-11" db="EMBL/GenBank/DDBJ databases">
        <authorList>
            <consortium name="DOE Joint Genome Institute"/>
            <person name="Ahrendt S."/>
            <person name="Riley R."/>
            <person name="Andreopoulos W."/>
            <person name="LaButti K."/>
            <person name="Pangilinan J."/>
            <person name="Ruiz-duenas F.J."/>
            <person name="Barrasa J.M."/>
            <person name="Sanchez-Garcia M."/>
            <person name="Camarero S."/>
            <person name="Miyauchi S."/>
            <person name="Serrano A."/>
            <person name="Linde D."/>
            <person name="Babiker R."/>
            <person name="Drula E."/>
            <person name="Ayuso-Fernandez I."/>
            <person name="Pacheco R."/>
            <person name="Padilla G."/>
            <person name="Ferreira P."/>
            <person name="Barriuso J."/>
            <person name="Kellner H."/>
            <person name="Castanera R."/>
            <person name="Alfaro M."/>
            <person name="Ramirez L."/>
            <person name="Pisabarro A.G."/>
            <person name="Kuo A."/>
            <person name="Tritt A."/>
            <person name="Lipzen A."/>
            <person name="He G."/>
            <person name="Yan M."/>
            <person name="Ng V."/>
            <person name="Cullen D."/>
            <person name="Martin F."/>
            <person name="Rosso M.-N."/>
            <person name="Henrissat B."/>
            <person name="Hibbett D."/>
            <person name="Martinez A.T."/>
            <person name="Grigoriev I.V."/>
        </authorList>
    </citation>
    <scope>NUCLEOTIDE SEQUENCE</scope>
    <source>
        <strain evidence="1">AH 44721</strain>
    </source>
</reference>
<comment type="caution">
    <text evidence="1">The sequence shown here is derived from an EMBL/GenBank/DDBJ whole genome shotgun (WGS) entry which is preliminary data.</text>
</comment>
<dbReference type="AlphaFoldDB" id="A0A9P5TK29"/>
<evidence type="ECO:0000313" key="1">
    <source>
        <dbReference type="EMBL" id="KAF8890794.1"/>
    </source>
</evidence>
<evidence type="ECO:0000313" key="2">
    <source>
        <dbReference type="Proteomes" id="UP000724874"/>
    </source>
</evidence>
<gene>
    <name evidence="1" type="ORF">CPB84DRAFT_1389659</name>
</gene>
<organism evidence="1 2">
    <name type="scientific">Gymnopilus junonius</name>
    <name type="common">Spectacular rustgill mushroom</name>
    <name type="synonym">Gymnopilus spectabilis subsp. junonius</name>
    <dbReference type="NCBI Taxonomy" id="109634"/>
    <lineage>
        <taxon>Eukaryota</taxon>
        <taxon>Fungi</taxon>
        <taxon>Dikarya</taxon>
        <taxon>Basidiomycota</taxon>
        <taxon>Agaricomycotina</taxon>
        <taxon>Agaricomycetes</taxon>
        <taxon>Agaricomycetidae</taxon>
        <taxon>Agaricales</taxon>
        <taxon>Agaricineae</taxon>
        <taxon>Hymenogastraceae</taxon>
        <taxon>Gymnopilus</taxon>
    </lineage>
</organism>